<dbReference type="EMBL" id="LJTC01000002">
    <property type="protein sequence ID" value="KPM85136.1"/>
    <property type="molecule type" value="Genomic_DNA"/>
</dbReference>
<evidence type="ECO:0000313" key="3">
    <source>
        <dbReference type="Proteomes" id="UP000050378"/>
    </source>
</evidence>
<dbReference type="AlphaFoldDB" id="A0A0N8HKY0"/>
<name>A0A0N8HKY0_9GAMM</name>
<dbReference type="RefSeq" id="WP_054551901.1">
    <property type="nucleotide sequence ID" value="NZ_LJTC01000002.1"/>
</dbReference>
<dbReference type="STRING" id="570156.AOG27_05100"/>
<dbReference type="OrthoDB" id="6293957at2"/>
<protein>
    <recommendedName>
        <fullName evidence="4">DUF2975 domain-containing protein</fullName>
    </recommendedName>
</protein>
<keyword evidence="1" id="KW-0812">Transmembrane</keyword>
<evidence type="ECO:0008006" key="4">
    <source>
        <dbReference type="Google" id="ProtNLM"/>
    </source>
</evidence>
<dbReference type="Pfam" id="PF11188">
    <property type="entry name" value="DUF2975"/>
    <property type="match status" value="1"/>
</dbReference>
<dbReference type="InterPro" id="IPR021354">
    <property type="entry name" value="DUF2975"/>
</dbReference>
<evidence type="ECO:0000256" key="1">
    <source>
        <dbReference type="SAM" id="Phobius"/>
    </source>
</evidence>
<dbReference type="PATRIC" id="fig|570156.3.peg.1012"/>
<proteinExistence type="predicted"/>
<feature type="transmembrane region" description="Helical" evidence="1">
    <location>
        <begin position="116"/>
        <end position="135"/>
    </location>
</feature>
<sequence>MKKIVWMSTLILSLLLFTLISLLVTSIIVLFSDSDVLSFTQSNGAHLWIGLEVSGSWQGIAQTLGEHGFDSVLWLGLVQLLPFFLINIILIRLFLLYRCGSFFTIENIQCFKWLGGVLLAQFALVVCYPSLLITLLNFATGTDMGRVVTIQDTDIIGLVVGLIIYVIGWIMGQAQQLQEEQELVI</sequence>
<organism evidence="2 3">
    <name type="scientific">Pseudoalteromonas lipolytica</name>
    <dbReference type="NCBI Taxonomy" id="570156"/>
    <lineage>
        <taxon>Bacteria</taxon>
        <taxon>Pseudomonadati</taxon>
        <taxon>Pseudomonadota</taxon>
        <taxon>Gammaproteobacteria</taxon>
        <taxon>Alteromonadales</taxon>
        <taxon>Pseudoalteromonadaceae</taxon>
        <taxon>Pseudoalteromonas</taxon>
    </lineage>
</organism>
<feature type="transmembrane region" description="Helical" evidence="1">
    <location>
        <begin position="155"/>
        <end position="172"/>
    </location>
</feature>
<keyword evidence="1" id="KW-1133">Transmembrane helix</keyword>
<keyword evidence="1" id="KW-0472">Membrane</keyword>
<comment type="caution">
    <text evidence="2">The sequence shown here is derived from an EMBL/GenBank/DDBJ whole genome shotgun (WGS) entry which is preliminary data.</text>
</comment>
<reference evidence="2 3" key="1">
    <citation type="submission" date="2015-09" db="EMBL/GenBank/DDBJ databases">
        <title>Draft Genome Sequence of Pseudoalteromonas lipolytica UCD-48B.</title>
        <authorList>
            <person name="Krusor M."/>
            <person name="Coil D.A."/>
            <person name="Lang J.M."/>
            <person name="Eisen J.A."/>
            <person name="Alexiev A."/>
        </authorList>
    </citation>
    <scope>NUCLEOTIDE SEQUENCE [LARGE SCALE GENOMIC DNA]</scope>
    <source>
        <strain evidence="2 3">UCD-48B</strain>
    </source>
</reference>
<evidence type="ECO:0000313" key="2">
    <source>
        <dbReference type="EMBL" id="KPM85136.1"/>
    </source>
</evidence>
<dbReference type="Proteomes" id="UP000050378">
    <property type="component" value="Unassembled WGS sequence"/>
</dbReference>
<gene>
    <name evidence="2" type="ORF">AOG27_05100</name>
</gene>
<accession>A0A0N8HKY0</accession>
<feature type="transmembrane region" description="Helical" evidence="1">
    <location>
        <begin position="72"/>
        <end position="95"/>
    </location>
</feature>